<keyword evidence="2" id="KW-1185">Reference proteome</keyword>
<dbReference type="EMBL" id="CAJNOR010000121">
    <property type="protein sequence ID" value="CAF0805934.1"/>
    <property type="molecule type" value="Genomic_DNA"/>
</dbReference>
<comment type="caution">
    <text evidence="1">The sequence shown here is derived from an EMBL/GenBank/DDBJ whole genome shotgun (WGS) entry which is preliminary data.</text>
</comment>
<reference evidence="1" key="1">
    <citation type="submission" date="2021-02" db="EMBL/GenBank/DDBJ databases">
        <authorList>
            <person name="Nowell W R."/>
        </authorList>
    </citation>
    <scope>NUCLEOTIDE SEQUENCE</scope>
</reference>
<gene>
    <name evidence="1" type="ORF">XAT740_LOCUS3215</name>
</gene>
<dbReference type="AlphaFoldDB" id="A0A813T3W0"/>
<accession>A0A813T3W0</accession>
<evidence type="ECO:0000313" key="1">
    <source>
        <dbReference type="EMBL" id="CAF0805934.1"/>
    </source>
</evidence>
<proteinExistence type="predicted"/>
<feature type="non-terminal residue" evidence="1">
    <location>
        <position position="64"/>
    </location>
</feature>
<sequence length="64" mass="7531">MSTEEEALLSAFQSNISIIYSLVWLTSRTDAMDEYNHLNRSLQDLINDSRIFQEFNQCEVYLHS</sequence>
<evidence type="ECO:0000313" key="2">
    <source>
        <dbReference type="Proteomes" id="UP000663828"/>
    </source>
</evidence>
<name>A0A813T3W0_ADIRI</name>
<dbReference type="Proteomes" id="UP000663828">
    <property type="component" value="Unassembled WGS sequence"/>
</dbReference>
<protein>
    <submittedName>
        <fullName evidence="1">Uncharacterized protein</fullName>
    </submittedName>
</protein>
<organism evidence="1 2">
    <name type="scientific">Adineta ricciae</name>
    <name type="common">Rotifer</name>
    <dbReference type="NCBI Taxonomy" id="249248"/>
    <lineage>
        <taxon>Eukaryota</taxon>
        <taxon>Metazoa</taxon>
        <taxon>Spiralia</taxon>
        <taxon>Gnathifera</taxon>
        <taxon>Rotifera</taxon>
        <taxon>Eurotatoria</taxon>
        <taxon>Bdelloidea</taxon>
        <taxon>Adinetida</taxon>
        <taxon>Adinetidae</taxon>
        <taxon>Adineta</taxon>
    </lineage>
</organism>